<reference evidence="2" key="1">
    <citation type="journal article" date="2019" name="Nat. Commun.">
        <title>The genome of broomcorn millet.</title>
        <authorList>
            <person name="Zou C."/>
            <person name="Miki D."/>
            <person name="Li D."/>
            <person name="Tang Q."/>
            <person name="Xiao L."/>
            <person name="Rajput S."/>
            <person name="Deng P."/>
            <person name="Jia W."/>
            <person name="Huang R."/>
            <person name="Zhang M."/>
            <person name="Sun Y."/>
            <person name="Hu J."/>
            <person name="Fu X."/>
            <person name="Schnable P.S."/>
            <person name="Li F."/>
            <person name="Zhang H."/>
            <person name="Feng B."/>
            <person name="Zhu X."/>
            <person name="Liu R."/>
            <person name="Schnable J.C."/>
            <person name="Zhu J.-K."/>
            <person name="Zhang H."/>
        </authorList>
    </citation>
    <scope>NUCLEOTIDE SEQUENCE [LARGE SCALE GENOMIC DNA]</scope>
</reference>
<protein>
    <submittedName>
        <fullName evidence="1">Uncharacterized protein</fullName>
    </submittedName>
</protein>
<gene>
    <name evidence="1" type="ORF">C2845_PM12G30950</name>
</gene>
<proteinExistence type="predicted"/>
<dbReference type="AlphaFoldDB" id="A0A3L6QMF5"/>
<keyword evidence="2" id="KW-1185">Reference proteome</keyword>
<dbReference type="OrthoDB" id="4062651at2759"/>
<dbReference type="PANTHER" id="PTHR33491">
    <property type="entry name" value="OSJNBA0016N04.9 PROTEIN"/>
    <property type="match status" value="1"/>
</dbReference>
<comment type="caution">
    <text evidence="1">The sequence shown here is derived from an EMBL/GenBank/DDBJ whole genome shotgun (WGS) entry which is preliminary data.</text>
</comment>
<sequence length="161" mass="17566">MVRHLRSIRNAAGWRGGGGDEDVFGVMSVETERQAKRVYSTENSEASVDTSGQCTGMGCCQTSIPANLTYFNTTFSTRRSASVLGFNPCSYAFVIETQQFRFDISDLAGYNFAYKYSDGVPLTSMNASSLSSIFALANALTQLEATAAHVQRELKAPMRVQ</sequence>
<dbReference type="EMBL" id="PQIB02000012">
    <property type="protein sequence ID" value="RLM80982.1"/>
    <property type="molecule type" value="Genomic_DNA"/>
</dbReference>
<dbReference type="Proteomes" id="UP000275267">
    <property type="component" value="Unassembled WGS sequence"/>
</dbReference>
<organism evidence="1 2">
    <name type="scientific">Panicum miliaceum</name>
    <name type="common">Proso millet</name>
    <name type="synonym">Broomcorn millet</name>
    <dbReference type="NCBI Taxonomy" id="4540"/>
    <lineage>
        <taxon>Eukaryota</taxon>
        <taxon>Viridiplantae</taxon>
        <taxon>Streptophyta</taxon>
        <taxon>Embryophyta</taxon>
        <taxon>Tracheophyta</taxon>
        <taxon>Spermatophyta</taxon>
        <taxon>Magnoliopsida</taxon>
        <taxon>Liliopsida</taxon>
        <taxon>Poales</taxon>
        <taxon>Poaceae</taxon>
        <taxon>PACMAD clade</taxon>
        <taxon>Panicoideae</taxon>
        <taxon>Panicodae</taxon>
        <taxon>Paniceae</taxon>
        <taxon>Panicinae</taxon>
        <taxon>Panicum</taxon>
        <taxon>Panicum sect. Panicum</taxon>
    </lineage>
</organism>
<accession>A0A3L6QMF5</accession>
<dbReference type="STRING" id="4540.A0A3L6QMF5"/>
<evidence type="ECO:0000313" key="1">
    <source>
        <dbReference type="EMBL" id="RLM80982.1"/>
    </source>
</evidence>
<evidence type="ECO:0000313" key="2">
    <source>
        <dbReference type="Proteomes" id="UP000275267"/>
    </source>
</evidence>
<name>A0A3L6QMF5_PANMI</name>